<keyword evidence="9 10" id="KW-0998">Cell outer membrane</keyword>
<evidence type="ECO:0000256" key="4">
    <source>
        <dbReference type="ARBA" id="ARBA00022692"/>
    </source>
</evidence>
<keyword evidence="3 10" id="KW-1134">Transmembrane beta strand</keyword>
<evidence type="ECO:0000256" key="5">
    <source>
        <dbReference type="ARBA" id="ARBA00022729"/>
    </source>
</evidence>
<keyword evidence="6 10" id="KW-0406">Ion transport</keyword>
<evidence type="ECO:0000256" key="8">
    <source>
        <dbReference type="ARBA" id="ARBA00023136"/>
    </source>
</evidence>
<dbReference type="InterPro" id="IPR003684">
    <property type="entry name" value="Porin_alphabac"/>
</dbReference>
<reference evidence="11" key="1">
    <citation type="submission" date="2022-11" db="EMBL/GenBank/DDBJ databases">
        <title>Hoeflea poritis sp. nov., isolated from scleractinian coral Porites lutea.</title>
        <authorList>
            <person name="Zhang G."/>
            <person name="Wei Q."/>
            <person name="Cai L."/>
        </authorList>
    </citation>
    <scope>NUCLEOTIDE SEQUENCE</scope>
    <source>
        <strain evidence="11">E7-10</strain>
    </source>
</reference>
<comment type="domain">
    <text evidence="10">Consists of 16-stranded beta-barrel sheets, with large surface-exposed loops, that form a transmembrane pore at the center of each barrel. The pore is partially ocluded by a peptide loop that folds into the pore lumen.</text>
</comment>
<dbReference type="RefSeq" id="WP_271088281.1">
    <property type="nucleotide sequence ID" value="NZ_JAPJZH010000002.1"/>
</dbReference>
<comment type="subcellular location">
    <subcellularLocation>
        <location evidence="10">Cell outer membrane</location>
        <topology evidence="10">Multi-pass membrane protein</topology>
    </subcellularLocation>
</comment>
<gene>
    <name evidence="11" type="ORF">OOZ53_05300</name>
</gene>
<evidence type="ECO:0000256" key="3">
    <source>
        <dbReference type="ARBA" id="ARBA00022452"/>
    </source>
</evidence>
<dbReference type="EMBL" id="JAPJZH010000002">
    <property type="protein sequence ID" value="MDA4844754.1"/>
    <property type="molecule type" value="Genomic_DNA"/>
</dbReference>
<comment type="similarity">
    <text evidence="1 10">Belongs to the alphaproteobacteria porin family.</text>
</comment>
<evidence type="ECO:0000256" key="6">
    <source>
        <dbReference type="ARBA" id="ARBA00023065"/>
    </source>
</evidence>
<keyword evidence="4 10" id="KW-0812">Transmembrane</keyword>
<evidence type="ECO:0000256" key="9">
    <source>
        <dbReference type="ARBA" id="ARBA00023237"/>
    </source>
</evidence>
<keyword evidence="12" id="KW-1185">Reference proteome</keyword>
<keyword evidence="8 10" id="KW-0472">Membrane</keyword>
<feature type="chain" id="PRO_5044973082" description="Porin" evidence="10">
    <location>
        <begin position="22"/>
        <end position="396"/>
    </location>
</feature>
<evidence type="ECO:0000313" key="11">
    <source>
        <dbReference type="EMBL" id="MDA4844754.1"/>
    </source>
</evidence>
<name>A0ABT4VJ72_9HYPH</name>
<evidence type="ECO:0000256" key="2">
    <source>
        <dbReference type="ARBA" id="ARBA00022448"/>
    </source>
</evidence>
<evidence type="ECO:0000313" key="12">
    <source>
        <dbReference type="Proteomes" id="UP001148313"/>
    </source>
</evidence>
<sequence length="396" mass="41652">MHLKSLLFATAAVVVASPALSADAIVTAEPEPVEYVRVCDAFGEGYFYIPGSETCLKLSGEVRLRVIAAGEKTTLEYDDATSTFSLSNAGGDSYSTKVRARLTVDAKNDTEFGVLHSKLRIQAENDGTPGTDATYGMDQGYLQLGGLFAGYSESAWVYSTNGGDTGFGGKGIYDGSYGYQQRNMLQYQFTGANWFAAVSLEDDADSTSWMPDVVGRLGGVVGGFTVFGVVGYDQDNGVDDDVWNAIGGAAAGAGSSEVGVKLGLNADIGAAGNLIVQGFYATGNTAYGATLGYAGQTWTPEWSVLAAYGHKFTPEVTGYVNGQYFADLYTPTNASGSVDAWAVSGGFKWTPVDQFSLTADAQYTKVDVGSSGIATVGGDPLIDDEWTFVMQLARSF</sequence>
<protein>
    <recommendedName>
        <fullName evidence="10">Porin</fullName>
    </recommendedName>
</protein>
<organism evidence="11 12">
    <name type="scientific">Hoeflea poritis</name>
    <dbReference type="NCBI Taxonomy" id="2993659"/>
    <lineage>
        <taxon>Bacteria</taxon>
        <taxon>Pseudomonadati</taxon>
        <taxon>Pseudomonadota</taxon>
        <taxon>Alphaproteobacteria</taxon>
        <taxon>Hyphomicrobiales</taxon>
        <taxon>Rhizobiaceae</taxon>
        <taxon>Hoeflea</taxon>
    </lineage>
</organism>
<evidence type="ECO:0000256" key="10">
    <source>
        <dbReference type="RuleBase" id="RU364005"/>
    </source>
</evidence>
<evidence type="ECO:0000256" key="1">
    <source>
        <dbReference type="ARBA" id="ARBA00009521"/>
    </source>
</evidence>
<dbReference type="Proteomes" id="UP001148313">
    <property type="component" value="Unassembled WGS sequence"/>
</dbReference>
<comment type="function">
    <text evidence="10">Forms passive diffusion pores that allow small molecular weight hydrophilic materials across the outer membrane.</text>
</comment>
<keyword evidence="7 10" id="KW-0626">Porin</keyword>
<comment type="caution">
    <text evidence="11">The sequence shown here is derived from an EMBL/GenBank/DDBJ whole genome shotgun (WGS) entry which is preliminary data.</text>
</comment>
<evidence type="ECO:0000256" key="7">
    <source>
        <dbReference type="ARBA" id="ARBA00023114"/>
    </source>
</evidence>
<proteinExistence type="inferred from homology"/>
<accession>A0ABT4VJ72</accession>
<dbReference type="SUPFAM" id="SSF56935">
    <property type="entry name" value="Porins"/>
    <property type="match status" value="1"/>
</dbReference>
<keyword evidence="5 10" id="KW-0732">Signal</keyword>
<dbReference type="Pfam" id="PF02530">
    <property type="entry name" value="Porin_2"/>
    <property type="match status" value="1"/>
</dbReference>
<feature type="signal peptide" evidence="10">
    <location>
        <begin position="1"/>
        <end position="21"/>
    </location>
</feature>
<keyword evidence="2 10" id="KW-0813">Transport</keyword>